<comment type="caution">
    <text evidence="2">The sequence shown here is derived from an EMBL/GenBank/DDBJ whole genome shotgun (WGS) entry which is preliminary data.</text>
</comment>
<evidence type="ECO:0000313" key="2">
    <source>
        <dbReference type="EMBL" id="GAU93991.1"/>
    </source>
</evidence>
<dbReference type="Proteomes" id="UP000186922">
    <property type="component" value="Unassembled WGS sequence"/>
</dbReference>
<sequence length="133" mass="15205">MKNKRFGREKKKHGHKPVEKEVRHAALDQTADLPSGRISDGLLYPNDIEIIYKRNANGSLVPYEIKSPIVPEETQNLIYRLKQPKKPLVLDEIPVFVPDPEADHDLRYAQQAAVQGKISHIFEGNKKVREADM</sequence>
<evidence type="ECO:0000313" key="3">
    <source>
        <dbReference type="Proteomes" id="UP000186922"/>
    </source>
</evidence>
<proteinExistence type="predicted"/>
<accession>A0A1D1UWY4</accession>
<protein>
    <submittedName>
        <fullName evidence="2">Uncharacterized protein</fullName>
    </submittedName>
</protein>
<name>A0A1D1UWY4_RAMVA</name>
<gene>
    <name evidence="2" type="primary">RvY_05840-1</name>
    <name evidence="2" type="synonym">RvY_05840.1</name>
    <name evidence="2" type="ORF">RvY_05840</name>
</gene>
<dbReference type="EMBL" id="BDGG01000002">
    <property type="protein sequence ID" value="GAU93991.1"/>
    <property type="molecule type" value="Genomic_DNA"/>
</dbReference>
<feature type="compositionally biased region" description="Basic residues" evidence="1">
    <location>
        <begin position="1"/>
        <end position="15"/>
    </location>
</feature>
<organism evidence="2 3">
    <name type="scientific">Ramazzottius varieornatus</name>
    <name type="common">Water bear</name>
    <name type="synonym">Tardigrade</name>
    <dbReference type="NCBI Taxonomy" id="947166"/>
    <lineage>
        <taxon>Eukaryota</taxon>
        <taxon>Metazoa</taxon>
        <taxon>Ecdysozoa</taxon>
        <taxon>Tardigrada</taxon>
        <taxon>Eutardigrada</taxon>
        <taxon>Parachela</taxon>
        <taxon>Hypsibioidea</taxon>
        <taxon>Ramazzottiidae</taxon>
        <taxon>Ramazzottius</taxon>
    </lineage>
</organism>
<feature type="region of interest" description="Disordered" evidence="1">
    <location>
        <begin position="1"/>
        <end position="20"/>
    </location>
</feature>
<dbReference type="AlphaFoldDB" id="A0A1D1UWY4"/>
<evidence type="ECO:0000256" key="1">
    <source>
        <dbReference type="SAM" id="MobiDB-lite"/>
    </source>
</evidence>
<keyword evidence="3" id="KW-1185">Reference proteome</keyword>
<reference evidence="2 3" key="1">
    <citation type="journal article" date="2016" name="Nat. Commun.">
        <title>Extremotolerant tardigrade genome and improved radiotolerance of human cultured cells by tardigrade-unique protein.</title>
        <authorList>
            <person name="Hashimoto T."/>
            <person name="Horikawa D.D."/>
            <person name="Saito Y."/>
            <person name="Kuwahara H."/>
            <person name="Kozuka-Hata H."/>
            <person name="Shin-I T."/>
            <person name="Minakuchi Y."/>
            <person name="Ohishi K."/>
            <person name="Motoyama A."/>
            <person name="Aizu T."/>
            <person name="Enomoto A."/>
            <person name="Kondo K."/>
            <person name="Tanaka S."/>
            <person name="Hara Y."/>
            <person name="Koshikawa S."/>
            <person name="Sagara H."/>
            <person name="Miura T."/>
            <person name="Yokobori S."/>
            <person name="Miyagawa K."/>
            <person name="Suzuki Y."/>
            <person name="Kubo T."/>
            <person name="Oyama M."/>
            <person name="Kohara Y."/>
            <person name="Fujiyama A."/>
            <person name="Arakawa K."/>
            <person name="Katayama T."/>
            <person name="Toyoda A."/>
            <person name="Kunieda T."/>
        </authorList>
    </citation>
    <scope>NUCLEOTIDE SEQUENCE [LARGE SCALE GENOMIC DNA]</scope>
    <source>
        <strain evidence="2 3">YOKOZUNA-1</strain>
    </source>
</reference>